<dbReference type="EMBL" id="JACHEM010000010">
    <property type="protein sequence ID" value="MBB6437504.1"/>
    <property type="molecule type" value="Genomic_DNA"/>
</dbReference>
<name>A0A7X0LRH6_9ACTN</name>
<evidence type="ECO:0000313" key="2">
    <source>
        <dbReference type="Proteomes" id="UP000540423"/>
    </source>
</evidence>
<protein>
    <submittedName>
        <fullName evidence="1">Uncharacterized protein</fullName>
    </submittedName>
</protein>
<sequence>MNANSLRLLMVLAVLVQLMALFQHQAMGMAWQDAFTVAASCALVGLTAARIAGRYGS</sequence>
<evidence type="ECO:0000313" key="1">
    <source>
        <dbReference type="EMBL" id="MBB6437504.1"/>
    </source>
</evidence>
<gene>
    <name evidence="1" type="ORF">HNQ79_004005</name>
</gene>
<keyword evidence="2" id="KW-1185">Reference proteome</keyword>
<proteinExistence type="predicted"/>
<dbReference type="Proteomes" id="UP000540423">
    <property type="component" value="Unassembled WGS sequence"/>
</dbReference>
<comment type="caution">
    <text evidence="1">The sequence shown here is derived from an EMBL/GenBank/DDBJ whole genome shotgun (WGS) entry which is preliminary data.</text>
</comment>
<organism evidence="1 2">
    <name type="scientific">Streptomyces candidus</name>
    <dbReference type="NCBI Taxonomy" id="67283"/>
    <lineage>
        <taxon>Bacteria</taxon>
        <taxon>Bacillati</taxon>
        <taxon>Actinomycetota</taxon>
        <taxon>Actinomycetes</taxon>
        <taxon>Kitasatosporales</taxon>
        <taxon>Streptomycetaceae</taxon>
        <taxon>Streptomyces</taxon>
    </lineage>
</organism>
<dbReference type="AlphaFoldDB" id="A0A7X0LRH6"/>
<dbReference type="RefSeq" id="WP_185032894.1">
    <property type="nucleotide sequence ID" value="NZ_BNBN01000014.1"/>
</dbReference>
<reference evidence="1 2" key="1">
    <citation type="submission" date="2020-08" db="EMBL/GenBank/DDBJ databases">
        <title>Genomic Encyclopedia of Type Strains, Phase IV (KMG-IV): sequencing the most valuable type-strain genomes for metagenomic binning, comparative biology and taxonomic classification.</title>
        <authorList>
            <person name="Goeker M."/>
        </authorList>
    </citation>
    <scope>NUCLEOTIDE SEQUENCE [LARGE SCALE GENOMIC DNA]</scope>
    <source>
        <strain evidence="1 2">DSM 40141</strain>
    </source>
</reference>
<accession>A0A7X0LRH6</accession>